<protein>
    <submittedName>
        <fullName evidence="1">Uncharacterized protein</fullName>
    </submittedName>
</protein>
<proteinExistence type="predicted"/>
<evidence type="ECO:0000313" key="1">
    <source>
        <dbReference type="EMBL" id="CAI9707100.1"/>
    </source>
</evidence>
<gene>
    <name evidence="1" type="ORF">MRATA1EN3_LOCUS18313</name>
</gene>
<accession>A0ACB0F2C1</accession>
<sequence>MRPLESRARVGWRDTPEPAPKLPSSHGRSGKTDCPAKFSARWGAAGRLLPALGSPRSSPDLSSGPSAKSRGRHSDPSPEVTSSTSRSVSSGFFRKTPPKAALSFSSRKCSGLRSLVFEAQSRCPQTTRQDAVSAAAATLDPDGKGSAGHVGKI</sequence>
<dbReference type="Proteomes" id="UP001162501">
    <property type="component" value="Chromosome 3"/>
</dbReference>
<organism evidence="1 2">
    <name type="scientific">Rangifer tarandus platyrhynchus</name>
    <name type="common">Svalbard reindeer</name>
    <dbReference type="NCBI Taxonomy" id="3082113"/>
    <lineage>
        <taxon>Eukaryota</taxon>
        <taxon>Metazoa</taxon>
        <taxon>Chordata</taxon>
        <taxon>Craniata</taxon>
        <taxon>Vertebrata</taxon>
        <taxon>Euteleostomi</taxon>
        <taxon>Mammalia</taxon>
        <taxon>Eutheria</taxon>
        <taxon>Laurasiatheria</taxon>
        <taxon>Artiodactyla</taxon>
        <taxon>Ruminantia</taxon>
        <taxon>Pecora</taxon>
        <taxon>Cervidae</taxon>
        <taxon>Odocoileinae</taxon>
        <taxon>Rangifer</taxon>
    </lineage>
</organism>
<name>A0ACB0F2C1_RANTA</name>
<evidence type="ECO:0000313" key="2">
    <source>
        <dbReference type="Proteomes" id="UP001162501"/>
    </source>
</evidence>
<reference evidence="1" key="1">
    <citation type="submission" date="2023-05" db="EMBL/GenBank/DDBJ databases">
        <authorList>
            <consortium name="ELIXIR-Norway"/>
        </authorList>
    </citation>
    <scope>NUCLEOTIDE SEQUENCE</scope>
</reference>
<dbReference type="EMBL" id="OX596087">
    <property type="protein sequence ID" value="CAI9707100.1"/>
    <property type="molecule type" value="Genomic_DNA"/>
</dbReference>